<organism evidence="1 2">
    <name type="scientific">Archangium violaceum Cb vi76</name>
    <dbReference type="NCBI Taxonomy" id="1406225"/>
    <lineage>
        <taxon>Bacteria</taxon>
        <taxon>Pseudomonadati</taxon>
        <taxon>Myxococcota</taxon>
        <taxon>Myxococcia</taxon>
        <taxon>Myxococcales</taxon>
        <taxon>Cystobacterineae</taxon>
        <taxon>Archangiaceae</taxon>
        <taxon>Archangium</taxon>
    </lineage>
</organism>
<protein>
    <recommendedName>
        <fullName evidence="3">Terpene synthase</fullName>
    </recommendedName>
</protein>
<evidence type="ECO:0000313" key="1">
    <source>
        <dbReference type="EMBL" id="KFA89374.1"/>
    </source>
</evidence>
<evidence type="ECO:0000313" key="2">
    <source>
        <dbReference type="Proteomes" id="UP000028547"/>
    </source>
</evidence>
<dbReference type="Pfam" id="PF19086">
    <property type="entry name" value="Terpene_syn_C_2"/>
    <property type="match status" value="1"/>
</dbReference>
<dbReference type="InterPro" id="IPR008949">
    <property type="entry name" value="Isoprenoid_synthase_dom_sf"/>
</dbReference>
<comment type="caution">
    <text evidence="1">The sequence shown here is derived from an EMBL/GenBank/DDBJ whole genome shotgun (WGS) entry which is preliminary data.</text>
</comment>
<evidence type="ECO:0008006" key="3">
    <source>
        <dbReference type="Google" id="ProtNLM"/>
    </source>
</evidence>
<accession>A0A084SLN9</accession>
<sequence length="336" mass="37418">MSTRSSEGRHFGVVRELKNQYAEAQSPGVPKEHLERIQARVKELLPSLMAWRERFPAVMASRLKPATLGSVAGHPEVTLEQHLLIAKAGLLVFAVDDIADGEIGSLDDAEMQRVLERYVETVRAPDSQEWAGTDEASFVGGAVRDVARQLHAAPGAGRFLALWQEHFRRMCSGHLTELHDKRRYQREGALPTLEHYLDVSRWTCGAPMYHGAALVVLGPDFAADPLQEPLVEQALSDMALLGRWMNDVRSLERERAEGKVNSLTLLCAAGMSEAEAEREAVKRSGEHLASLTDVAGRLPEPLRPWGRTLVATGHFSRMFYMQREFHHPESSSSEEV</sequence>
<dbReference type="Proteomes" id="UP000028547">
    <property type="component" value="Unassembled WGS sequence"/>
</dbReference>
<dbReference type="AlphaFoldDB" id="A0A084SLN9"/>
<name>A0A084SLN9_9BACT</name>
<reference evidence="1 2" key="1">
    <citation type="submission" date="2014-07" db="EMBL/GenBank/DDBJ databases">
        <title>Draft Genome Sequence of Gephyronic Acid Producer, Cystobacter violaceus Strain Cb vi76.</title>
        <authorList>
            <person name="Stevens D.C."/>
            <person name="Young J."/>
            <person name="Carmichael R."/>
            <person name="Tan J."/>
            <person name="Taylor R.E."/>
        </authorList>
    </citation>
    <scope>NUCLEOTIDE SEQUENCE [LARGE SCALE GENOMIC DNA]</scope>
    <source>
        <strain evidence="1 2">Cb vi76</strain>
    </source>
</reference>
<dbReference type="RefSeq" id="WP_043405495.1">
    <property type="nucleotide sequence ID" value="NZ_JPMI01000247.1"/>
</dbReference>
<dbReference type="SUPFAM" id="SSF48576">
    <property type="entry name" value="Terpenoid synthases"/>
    <property type="match status" value="1"/>
</dbReference>
<dbReference type="EMBL" id="JPMI01000247">
    <property type="protein sequence ID" value="KFA89374.1"/>
    <property type="molecule type" value="Genomic_DNA"/>
</dbReference>
<proteinExistence type="predicted"/>
<gene>
    <name evidence="1" type="ORF">Q664_35400</name>
</gene>
<dbReference type="Gene3D" id="1.10.600.10">
    <property type="entry name" value="Farnesyl Diphosphate Synthase"/>
    <property type="match status" value="1"/>
</dbReference>